<feature type="binding site" evidence="18">
    <location>
        <begin position="123"/>
        <end position="125"/>
    </location>
    <ligand>
        <name>UDP-N-acetyl-alpha-D-glucosamine</name>
        <dbReference type="ChEBI" id="CHEBI:57705"/>
    </ligand>
</feature>
<feature type="region of interest" description="Linker" evidence="18">
    <location>
        <begin position="252"/>
        <end position="272"/>
    </location>
</feature>
<dbReference type="HOGENOM" id="CLU_029499_15_2_5"/>
<evidence type="ECO:0000313" key="21">
    <source>
        <dbReference type="EMBL" id="CCG06816.1"/>
    </source>
</evidence>
<dbReference type="HAMAP" id="MF_01631">
    <property type="entry name" value="GlmU"/>
    <property type="match status" value="1"/>
</dbReference>
<keyword evidence="9 18" id="KW-0460">Magnesium</keyword>
<evidence type="ECO:0000259" key="20">
    <source>
        <dbReference type="Pfam" id="PF12804"/>
    </source>
</evidence>
<comment type="similarity">
    <text evidence="3 18">In the N-terminal section; belongs to the N-acetylglucosamine-1-phosphate uridyltransferase family.</text>
</comment>
<keyword evidence="11 18" id="KW-0573">Peptidoglycan synthesis</keyword>
<evidence type="ECO:0000256" key="16">
    <source>
        <dbReference type="ARBA" id="ARBA00048493"/>
    </source>
</evidence>
<dbReference type="GO" id="GO:0005737">
    <property type="term" value="C:cytoplasm"/>
    <property type="evidence" value="ECO:0007669"/>
    <property type="project" value="UniProtKB-SubCell"/>
</dbReference>
<feature type="binding site" evidence="18">
    <location>
        <position position="382"/>
    </location>
    <ligand>
        <name>UDP-N-acetyl-alpha-D-glucosamine</name>
        <dbReference type="ChEBI" id="CHEBI:57705"/>
    </ligand>
</feature>
<dbReference type="InterPro" id="IPR001451">
    <property type="entry name" value="Hexapep"/>
</dbReference>
<evidence type="ECO:0000256" key="17">
    <source>
        <dbReference type="ARBA" id="ARBA00049628"/>
    </source>
</evidence>
<dbReference type="NCBIfam" id="NF010933">
    <property type="entry name" value="PRK14353.1"/>
    <property type="match status" value="1"/>
</dbReference>
<comment type="pathway">
    <text evidence="18">Nucleotide-sugar biosynthesis; UDP-N-acetyl-alpha-D-glucosamine biosynthesis; UDP-N-acetyl-alpha-D-glucosamine from N-acetyl-alpha-D-glucosamine 1-phosphate: step 1/1.</text>
</comment>
<evidence type="ECO:0000256" key="14">
    <source>
        <dbReference type="ARBA" id="ARBA00023316"/>
    </source>
</evidence>
<dbReference type="InterPro" id="IPR011004">
    <property type="entry name" value="Trimer_LpxA-like_sf"/>
</dbReference>
<feature type="binding site" evidence="18">
    <location>
        <position position="192"/>
    </location>
    <ligand>
        <name>UDP-N-acetyl-alpha-D-glucosamine</name>
        <dbReference type="ChEBI" id="CHEBI:57705"/>
    </ligand>
</feature>
<dbReference type="GO" id="GO:0016020">
    <property type="term" value="C:membrane"/>
    <property type="evidence" value="ECO:0007669"/>
    <property type="project" value="GOC"/>
</dbReference>
<dbReference type="EMBL" id="HE663493">
    <property type="protein sequence ID" value="CCG06816.1"/>
    <property type="molecule type" value="Genomic_DNA"/>
</dbReference>
<dbReference type="Pfam" id="PF14602">
    <property type="entry name" value="Hexapep_2"/>
    <property type="match status" value="1"/>
</dbReference>
<feature type="binding site" evidence="18">
    <location>
        <position position="46"/>
    </location>
    <ligand>
        <name>UDP-N-acetyl-alpha-D-glucosamine</name>
        <dbReference type="ChEBI" id="CHEBI:57705"/>
    </ligand>
</feature>
<dbReference type="InterPro" id="IPR038009">
    <property type="entry name" value="GlmU_C_LbH"/>
</dbReference>
<dbReference type="CDD" id="cd02540">
    <property type="entry name" value="GT2_GlmU_N_bac"/>
    <property type="match status" value="1"/>
</dbReference>
<dbReference type="InterPro" id="IPR005882">
    <property type="entry name" value="Bifunctional_GlmU"/>
</dbReference>
<dbReference type="GO" id="GO:0000902">
    <property type="term" value="P:cell morphogenesis"/>
    <property type="evidence" value="ECO:0007669"/>
    <property type="project" value="UniProtKB-UniRule"/>
</dbReference>
<keyword evidence="6 18" id="KW-0548">Nucleotidyltransferase</keyword>
<dbReference type="GO" id="GO:0003977">
    <property type="term" value="F:UDP-N-acetylglucosamine diphosphorylase activity"/>
    <property type="evidence" value="ECO:0007669"/>
    <property type="project" value="UniProtKB-UniRule"/>
</dbReference>
<comment type="subcellular location">
    <subcellularLocation>
        <location evidence="1 18">Cytoplasm</location>
    </subcellularLocation>
</comment>
<protein>
    <recommendedName>
        <fullName evidence="18">Bifunctional protein GlmU</fullName>
    </recommendedName>
    <domain>
        <recommendedName>
            <fullName evidence="18">UDP-N-acetylglucosamine pyrophosphorylase</fullName>
            <ecNumber evidence="18">2.7.7.23</ecNumber>
        </recommendedName>
        <alternativeName>
            <fullName evidence="18">N-acetylglucosamine-1-phosphate uridyltransferase</fullName>
        </alternativeName>
    </domain>
    <domain>
        <recommendedName>
            <fullName evidence="18">Glucosamine-1-phosphate N-acetyltransferase</fullName>
            <ecNumber evidence="18">2.3.1.157</ecNumber>
        </recommendedName>
    </domain>
</protein>
<comment type="function">
    <text evidence="17 18">Catalyzes the last two sequential reactions in the de novo biosynthetic pathway for UDP-N-acetylglucosamine (UDP-GlcNAc). The C-terminal domain catalyzes the transfer of acetyl group from acetyl coenzyme A to glucosamine-1-phosphate (GlcN-1-P) to produce N-acetylglucosamine-1-phosphate (GlcNAc-1-P), which is converted into UDP-GlcNAc by the transfer of uridine 5-monophosphate (from uridine 5-triphosphate), a reaction catalyzed by the N-terminal domain.</text>
</comment>
<dbReference type="UniPathway" id="UPA00113">
    <property type="reaction ID" value="UER00532"/>
</dbReference>
<dbReference type="EC" id="2.3.1.157" evidence="18"/>
<dbReference type="GO" id="GO:0000287">
    <property type="term" value="F:magnesium ion binding"/>
    <property type="evidence" value="ECO:0007669"/>
    <property type="project" value="UniProtKB-UniRule"/>
</dbReference>
<dbReference type="GO" id="GO:0008360">
    <property type="term" value="P:regulation of cell shape"/>
    <property type="evidence" value="ECO:0007669"/>
    <property type="project" value="UniProtKB-KW"/>
</dbReference>
<evidence type="ECO:0000256" key="18">
    <source>
        <dbReference type="HAMAP-Rule" id="MF_01631"/>
    </source>
</evidence>
<feature type="binding site" evidence="18">
    <location>
        <position position="163"/>
    </location>
    <ligand>
        <name>UDP-N-acetyl-alpha-D-glucosamine</name>
        <dbReference type="ChEBI" id="CHEBI:57705"/>
    </ligand>
</feature>
<sequence length="467" mass="48886">MSRVQPCGTLGRVLFPLFRTLAPMSQTAAVVLAAGQGTRMRSSLPKVLHPLAGRPLVGHVLDALAPLAPARTVVVIGPGMEAVAQAVAPHPTVEQTERLGTAHAVLQARDALAGFTGTVLVLYGDTPLVPSATLERLVAAQTGPEAPAVVVLGFRPEDPTGYGRLLVGPEGLEGIVEEKDATSEQRALRLCNSGVMALEGRVAFELLAQVGNANAKGEYYLTDVVALARAAGRRCHVVESAAEDLLGVNSREDLATAERVVQERLRRAAMSAGVTLSAPETVFFSWDTRLGEDVTVGPFVTFGPGVTVASGVEIKGFCHLEACTVATGALIGPYARLRPGARIAENAHIGNFVEIKNATVETGAKVNHLTYIGDARIGSRANIGAGTITCNYDGFFKHHTDIGADAFIGSNSALVAPVSVGDGAMVGAGSTITSDVPAGALALTRAPQETRDGWARRFVERMRRLKR</sequence>
<feature type="domain" description="MobA-like NTP transferase" evidence="20">
    <location>
        <begin position="29"/>
        <end position="162"/>
    </location>
</feature>
<feature type="binding site" evidence="18">
    <location>
        <position position="385"/>
    </location>
    <ligand>
        <name>acetyl-CoA</name>
        <dbReference type="ChEBI" id="CHEBI:57288"/>
    </ligand>
</feature>
<feature type="binding site" evidence="18">
    <location>
        <position position="356"/>
    </location>
    <ligand>
        <name>UDP-N-acetyl-alpha-D-glucosamine</name>
        <dbReference type="ChEBI" id="CHEBI:57705"/>
    </ligand>
</feature>
<comment type="pathway">
    <text evidence="18">Nucleotide-sugar biosynthesis; UDP-N-acetyl-alpha-D-glucosamine biosynthesis; N-acetyl-alpha-D-glucosamine 1-phosphate from alpha-D-glucosamine 6-phosphate (route II): step 2/2.</text>
</comment>
<feature type="binding site" evidence="18">
    <location>
        <position position="125"/>
    </location>
    <ligand>
        <name>Mg(2+)</name>
        <dbReference type="ChEBI" id="CHEBI:18420"/>
    </ligand>
</feature>
<keyword evidence="13 18" id="KW-0012">Acyltransferase</keyword>
<comment type="pathway">
    <text evidence="18">Bacterial outer membrane biogenesis; LPS lipid A biosynthesis.</text>
</comment>
<evidence type="ECO:0000256" key="6">
    <source>
        <dbReference type="ARBA" id="ARBA00022695"/>
    </source>
</evidence>
<evidence type="ECO:0000256" key="19">
    <source>
        <dbReference type="SAM" id="SignalP"/>
    </source>
</evidence>
<comment type="cofactor">
    <cofactor evidence="18">
        <name>Mg(2+)</name>
        <dbReference type="ChEBI" id="CHEBI:18420"/>
    </cofactor>
    <text evidence="18">Binds 1 Mg(2+) ion per subunit.</text>
</comment>
<keyword evidence="19" id="KW-0732">Signal</keyword>
<dbReference type="eggNOG" id="COG1207">
    <property type="taxonomic scope" value="Bacteria"/>
</dbReference>
<feature type="region of interest" description="Pyrophosphorylase" evidence="18">
    <location>
        <begin position="1"/>
        <end position="251"/>
    </location>
</feature>
<evidence type="ECO:0000256" key="3">
    <source>
        <dbReference type="ARBA" id="ARBA00007947"/>
    </source>
</evidence>
<evidence type="ECO:0000256" key="4">
    <source>
        <dbReference type="ARBA" id="ARBA00022490"/>
    </source>
</evidence>
<accession>H6SMD3</accession>
<evidence type="ECO:0000256" key="1">
    <source>
        <dbReference type="ARBA" id="ARBA00004496"/>
    </source>
</evidence>
<dbReference type="PANTHER" id="PTHR43584:SF3">
    <property type="entry name" value="BIFUNCTIONAL PROTEIN GLMU"/>
    <property type="match status" value="1"/>
</dbReference>
<evidence type="ECO:0000256" key="2">
    <source>
        <dbReference type="ARBA" id="ARBA00007707"/>
    </source>
</evidence>
<proteinExistence type="inferred from homology"/>
<feature type="signal peptide" evidence="19">
    <location>
        <begin position="1"/>
        <end position="28"/>
    </location>
</feature>
<feature type="chain" id="PRO_5003607128" description="Bifunctional protein GlmU" evidence="19">
    <location>
        <begin position="29"/>
        <end position="467"/>
    </location>
</feature>
<keyword evidence="8 18" id="KW-0677">Repeat</keyword>
<feature type="binding site" evidence="18">
    <location>
        <position position="177"/>
    </location>
    <ligand>
        <name>UDP-N-acetyl-alpha-D-glucosamine</name>
        <dbReference type="ChEBI" id="CHEBI:57705"/>
    </ligand>
</feature>
<evidence type="ECO:0000313" key="22">
    <source>
        <dbReference type="Proteomes" id="UP000033220"/>
    </source>
</evidence>
<dbReference type="NCBIfam" id="TIGR01173">
    <property type="entry name" value="glmU"/>
    <property type="match status" value="1"/>
</dbReference>
<dbReference type="SUPFAM" id="SSF51161">
    <property type="entry name" value="Trimeric LpxA-like enzymes"/>
    <property type="match status" value="1"/>
</dbReference>
<gene>
    <name evidence="18 21" type="primary">glmU</name>
    <name evidence="21" type="ORF">RSPPHO_00190</name>
</gene>
<feature type="binding site" evidence="18">
    <location>
        <begin position="100"/>
        <end position="101"/>
    </location>
    <ligand>
        <name>UDP-N-acetyl-alpha-D-glucosamine</name>
        <dbReference type="ChEBI" id="CHEBI:57705"/>
    </ligand>
</feature>
<feature type="binding site" evidence="18">
    <location>
        <position position="428"/>
    </location>
    <ligand>
        <name>acetyl-CoA</name>
        <dbReference type="ChEBI" id="CHEBI:57288"/>
    </ligand>
</feature>
<keyword evidence="10 18" id="KW-0133">Cell shape</keyword>
<feature type="binding site" evidence="18">
    <location>
        <position position="410"/>
    </location>
    <ligand>
        <name>acetyl-CoA</name>
        <dbReference type="ChEBI" id="CHEBI:57288"/>
    </ligand>
</feature>
<keyword evidence="22" id="KW-1185">Reference proteome</keyword>
<dbReference type="Gene3D" id="3.90.550.10">
    <property type="entry name" value="Spore Coat Polysaccharide Biosynthesis Protein SpsA, Chain A"/>
    <property type="match status" value="1"/>
</dbReference>
<comment type="subunit">
    <text evidence="18">Homotrimer.</text>
</comment>
<keyword evidence="14 18" id="KW-0961">Cell wall biogenesis/degradation</keyword>
<dbReference type="InterPro" id="IPR018357">
    <property type="entry name" value="Hexapep_transf_CS"/>
</dbReference>
<evidence type="ECO:0000256" key="12">
    <source>
        <dbReference type="ARBA" id="ARBA00023268"/>
    </source>
</evidence>
<evidence type="ECO:0000256" key="5">
    <source>
        <dbReference type="ARBA" id="ARBA00022679"/>
    </source>
</evidence>
<dbReference type="Pfam" id="PF12804">
    <property type="entry name" value="NTP_transf_3"/>
    <property type="match status" value="1"/>
</dbReference>
<feature type="binding site" evidence="18">
    <location>
        <position position="249"/>
    </location>
    <ligand>
        <name>Mg(2+)</name>
        <dbReference type="ChEBI" id="CHEBI:18420"/>
    </ligand>
</feature>
<keyword evidence="7 18" id="KW-0479">Metal-binding</keyword>
<evidence type="ECO:0000256" key="13">
    <source>
        <dbReference type="ARBA" id="ARBA00023315"/>
    </source>
</evidence>
<dbReference type="Proteomes" id="UP000033220">
    <property type="component" value="Chromosome DSM 122"/>
</dbReference>
<evidence type="ECO:0000256" key="8">
    <source>
        <dbReference type="ARBA" id="ARBA00022737"/>
    </source>
</evidence>
<feature type="active site" description="Proton acceptor" evidence="18">
    <location>
        <position position="368"/>
    </location>
</feature>
<feature type="binding site" evidence="18">
    <location>
        <begin position="32"/>
        <end position="35"/>
    </location>
    <ligand>
        <name>UDP-N-acetyl-alpha-D-glucosamine</name>
        <dbReference type="ChEBI" id="CHEBI:57705"/>
    </ligand>
</feature>
<organism evidence="21 22">
    <name type="scientific">Pararhodospirillum photometricum DSM 122</name>
    <dbReference type="NCBI Taxonomy" id="1150469"/>
    <lineage>
        <taxon>Bacteria</taxon>
        <taxon>Pseudomonadati</taxon>
        <taxon>Pseudomonadota</taxon>
        <taxon>Alphaproteobacteria</taxon>
        <taxon>Rhodospirillales</taxon>
        <taxon>Rhodospirillaceae</taxon>
        <taxon>Pararhodospirillum</taxon>
    </lineage>
</organism>
<dbReference type="SUPFAM" id="SSF53448">
    <property type="entry name" value="Nucleotide-diphospho-sugar transferases"/>
    <property type="match status" value="1"/>
</dbReference>
<dbReference type="InterPro" id="IPR050065">
    <property type="entry name" value="GlmU-like"/>
</dbReference>
<comment type="catalytic activity">
    <reaction evidence="15 18">
        <text>alpha-D-glucosamine 1-phosphate + acetyl-CoA = N-acetyl-alpha-D-glucosamine 1-phosphate + CoA + H(+)</text>
        <dbReference type="Rhea" id="RHEA:13725"/>
        <dbReference type="ChEBI" id="CHEBI:15378"/>
        <dbReference type="ChEBI" id="CHEBI:57287"/>
        <dbReference type="ChEBI" id="CHEBI:57288"/>
        <dbReference type="ChEBI" id="CHEBI:57776"/>
        <dbReference type="ChEBI" id="CHEBI:58516"/>
        <dbReference type="EC" id="2.3.1.157"/>
    </reaction>
</comment>
<evidence type="ECO:0000256" key="9">
    <source>
        <dbReference type="ARBA" id="ARBA00022842"/>
    </source>
</evidence>
<feature type="binding site" evidence="18">
    <location>
        <position position="249"/>
    </location>
    <ligand>
        <name>UDP-N-acetyl-alpha-D-glucosamine</name>
        <dbReference type="ChEBI" id="CHEBI:57705"/>
    </ligand>
</feature>
<dbReference type="PANTHER" id="PTHR43584">
    <property type="entry name" value="NUCLEOTIDYL TRANSFERASE"/>
    <property type="match status" value="1"/>
</dbReference>
<dbReference type="EC" id="2.7.7.23" evidence="18"/>
<feature type="binding site" evidence="18">
    <location>
        <position position="445"/>
    </location>
    <ligand>
        <name>acetyl-CoA</name>
        <dbReference type="ChEBI" id="CHEBI:57288"/>
    </ligand>
</feature>
<feature type="binding site" evidence="18">
    <location>
        <begin position="391"/>
        <end position="392"/>
    </location>
    <ligand>
        <name>acetyl-CoA</name>
        <dbReference type="ChEBI" id="CHEBI:57288"/>
    </ligand>
</feature>
<feature type="binding site" evidence="18">
    <location>
        <position position="95"/>
    </location>
    <ligand>
        <name>UDP-N-acetyl-alpha-D-glucosamine</name>
        <dbReference type="ChEBI" id="CHEBI:57705"/>
    </ligand>
</feature>
<dbReference type="GO" id="GO:0006048">
    <property type="term" value="P:UDP-N-acetylglucosamine biosynthetic process"/>
    <property type="evidence" value="ECO:0007669"/>
    <property type="project" value="UniProtKB-UniPathway"/>
</dbReference>
<dbReference type="AlphaFoldDB" id="H6SMD3"/>
<dbReference type="Gene3D" id="2.160.10.10">
    <property type="entry name" value="Hexapeptide repeat proteins"/>
    <property type="match status" value="1"/>
</dbReference>
<evidence type="ECO:0000256" key="15">
    <source>
        <dbReference type="ARBA" id="ARBA00048247"/>
    </source>
</evidence>
<evidence type="ECO:0000256" key="11">
    <source>
        <dbReference type="ARBA" id="ARBA00022984"/>
    </source>
</evidence>
<dbReference type="GO" id="GO:0009245">
    <property type="term" value="P:lipid A biosynthetic process"/>
    <property type="evidence" value="ECO:0007669"/>
    <property type="project" value="UniProtKB-UniRule"/>
</dbReference>
<dbReference type="GO" id="GO:0019134">
    <property type="term" value="F:glucosamine-1-phosphate N-acetyltransferase activity"/>
    <property type="evidence" value="ECO:0007669"/>
    <property type="project" value="UniProtKB-UniRule"/>
</dbReference>
<comment type="similarity">
    <text evidence="2 18">In the C-terminal section; belongs to the transferase hexapeptide repeat family.</text>
</comment>
<evidence type="ECO:0000256" key="7">
    <source>
        <dbReference type="ARBA" id="ARBA00022723"/>
    </source>
</evidence>
<dbReference type="PATRIC" id="fig|1150469.3.peg.240"/>
<dbReference type="InterPro" id="IPR025877">
    <property type="entry name" value="MobA-like_NTP_Trfase"/>
</dbReference>
<dbReference type="GO" id="GO:0009252">
    <property type="term" value="P:peptidoglycan biosynthetic process"/>
    <property type="evidence" value="ECO:0007669"/>
    <property type="project" value="UniProtKB-UniRule"/>
</dbReference>
<keyword evidence="4 18" id="KW-0963">Cytoplasm</keyword>
<feature type="binding site" evidence="18">
    <location>
        <position position="338"/>
    </location>
    <ligand>
        <name>UDP-N-acetyl-alpha-D-glucosamine</name>
        <dbReference type="ChEBI" id="CHEBI:57705"/>
    </ligand>
</feature>
<dbReference type="PROSITE" id="PS00101">
    <property type="entry name" value="HEXAPEP_TRANSFERASES"/>
    <property type="match status" value="1"/>
</dbReference>
<evidence type="ECO:0000256" key="10">
    <source>
        <dbReference type="ARBA" id="ARBA00022960"/>
    </source>
</evidence>
<comment type="catalytic activity">
    <reaction evidence="16 18">
        <text>N-acetyl-alpha-D-glucosamine 1-phosphate + UTP + H(+) = UDP-N-acetyl-alpha-D-glucosamine + diphosphate</text>
        <dbReference type="Rhea" id="RHEA:13509"/>
        <dbReference type="ChEBI" id="CHEBI:15378"/>
        <dbReference type="ChEBI" id="CHEBI:33019"/>
        <dbReference type="ChEBI" id="CHEBI:46398"/>
        <dbReference type="ChEBI" id="CHEBI:57705"/>
        <dbReference type="ChEBI" id="CHEBI:57776"/>
        <dbReference type="EC" id="2.7.7.23"/>
    </reaction>
</comment>
<dbReference type="UniPathway" id="UPA00973"/>
<dbReference type="KEGG" id="rpm:RSPPHO_00190"/>
<feature type="region of interest" description="N-acetyltransferase" evidence="18">
    <location>
        <begin position="273"/>
        <end position="467"/>
    </location>
</feature>
<keyword evidence="5 18" id="KW-0808">Transferase</keyword>
<dbReference type="CDD" id="cd03353">
    <property type="entry name" value="LbH_GlmU_C"/>
    <property type="match status" value="1"/>
</dbReference>
<name>H6SMD3_PARPM</name>
<dbReference type="GO" id="GO:0071555">
    <property type="term" value="P:cell wall organization"/>
    <property type="evidence" value="ECO:0007669"/>
    <property type="project" value="UniProtKB-KW"/>
</dbReference>
<feature type="binding site" evidence="18">
    <location>
        <position position="371"/>
    </location>
    <ligand>
        <name>UDP-N-acetyl-alpha-D-glucosamine</name>
        <dbReference type="ChEBI" id="CHEBI:57705"/>
    </ligand>
</feature>
<dbReference type="STRING" id="1150469.RSPPHO_00190"/>
<keyword evidence="12 18" id="KW-0511">Multifunctional enzyme</keyword>
<dbReference type="InterPro" id="IPR029044">
    <property type="entry name" value="Nucleotide-diphossugar_trans"/>
</dbReference>
<reference evidence="21 22" key="1">
    <citation type="submission" date="2012-02" db="EMBL/GenBank/DDBJ databases">
        <title>Shotgun genome sequence of Phaeospirillum photometricum DSM 122.</title>
        <authorList>
            <person name="Duquesne K."/>
            <person name="Sturgis J."/>
        </authorList>
    </citation>
    <scope>NUCLEOTIDE SEQUENCE [LARGE SCALE GENOMIC DNA]</scope>
    <source>
        <strain evidence="22">DSM122</strain>
    </source>
</reference>